<reference evidence="2 3" key="1">
    <citation type="submission" date="2019-11" db="EMBL/GenBank/DDBJ databases">
        <authorList>
            <person name="Dong K."/>
        </authorList>
    </citation>
    <scope>NUCLEOTIDE SEQUENCE [LARGE SCALE GENOMIC DNA]</scope>
    <source>
        <strain evidence="2 3">NBRC 111993</strain>
    </source>
</reference>
<gene>
    <name evidence="2" type="ORF">GL286_17815</name>
</gene>
<dbReference type="EMBL" id="WMIE01000017">
    <property type="protein sequence ID" value="MTH79574.1"/>
    <property type="molecule type" value="Genomic_DNA"/>
</dbReference>
<name>A0A6L6JHG0_9RHOB</name>
<feature type="region of interest" description="Disordered" evidence="1">
    <location>
        <begin position="259"/>
        <end position="284"/>
    </location>
</feature>
<dbReference type="Gene3D" id="1.10.10.2830">
    <property type="match status" value="1"/>
</dbReference>
<dbReference type="InterPro" id="IPR050336">
    <property type="entry name" value="Chromosome_partition/occlusion"/>
</dbReference>
<dbReference type="RefSeq" id="WP_155096927.1">
    <property type="nucleotide sequence ID" value="NZ_WMIE01000017.1"/>
</dbReference>
<dbReference type="AlphaFoldDB" id="A0A6L6JHG0"/>
<evidence type="ECO:0000313" key="2">
    <source>
        <dbReference type="EMBL" id="MTH79574.1"/>
    </source>
</evidence>
<protein>
    <submittedName>
        <fullName evidence="2">Uncharacterized protein</fullName>
    </submittedName>
</protein>
<feature type="compositionally biased region" description="Basic and acidic residues" evidence="1">
    <location>
        <begin position="275"/>
        <end position="284"/>
    </location>
</feature>
<evidence type="ECO:0000256" key="1">
    <source>
        <dbReference type="SAM" id="MobiDB-lite"/>
    </source>
</evidence>
<dbReference type="GO" id="GO:0007059">
    <property type="term" value="P:chromosome segregation"/>
    <property type="evidence" value="ECO:0007669"/>
    <property type="project" value="TreeGrafter"/>
</dbReference>
<evidence type="ECO:0000313" key="3">
    <source>
        <dbReference type="Proteomes" id="UP000478183"/>
    </source>
</evidence>
<dbReference type="OrthoDB" id="9813122at2"/>
<keyword evidence="3" id="KW-1185">Reference proteome</keyword>
<dbReference type="GO" id="GO:0005694">
    <property type="term" value="C:chromosome"/>
    <property type="evidence" value="ECO:0007669"/>
    <property type="project" value="TreeGrafter"/>
</dbReference>
<sequence length="284" mass="30991">MAQSGAPVSSIARAFAVSEKHVQRRLALAGLPEAVLAALAANEISLGMAAAFTISRDEARSLEVLDLCKSRDWSEHQIRKALKPEAVKSSDRRACFVGLEAYQAAGGRLSRDLFAEDVLLDDPEILDAVFAEALAALAESYRDEGWKWVETSFENYIGYYQIEERKFARLYKQEGALSEDETARLDELTELDVAEALDAAGREELAALQAILEGSYSAAQKVHSGLILYVDPRGAAQICAGLVRKEDKPAAIAAGLLTASQHERDETPKSPISQKLREDLDRVA</sequence>
<dbReference type="Proteomes" id="UP000478183">
    <property type="component" value="Unassembled WGS sequence"/>
</dbReference>
<dbReference type="PANTHER" id="PTHR33375:SF7">
    <property type="entry name" value="CHROMOSOME 2-PARTITIONING PROTEIN PARB-RELATED"/>
    <property type="match status" value="1"/>
</dbReference>
<organism evidence="2 3">
    <name type="scientific">Paracoccus aestuariivivens</name>
    <dbReference type="NCBI Taxonomy" id="1820333"/>
    <lineage>
        <taxon>Bacteria</taxon>
        <taxon>Pseudomonadati</taxon>
        <taxon>Pseudomonadota</taxon>
        <taxon>Alphaproteobacteria</taxon>
        <taxon>Rhodobacterales</taxon>
        <taxon>Paracoccaceae</taxon>
        <taxon>Paracoccus</taxon>
    </lineage>
</organism>
<proteinExistence type="predicted"/>
<comment type="caution">
    <text evidence="2">The sequence shown here is derived from an EMBL/GenBank/DDBJ whole genome shotgun (WGS) entry which is preliminary data.</text>
</comment>
<dbReference type="PANTHER" id="PTHR33375">
    <property type="entry name" value="CHROMOSOME-PARTITIONING PROTEIN PARB-RELATED"/>
    <property type="match status" value="1"/>
</dbReference>
<accession>A0A6L6JHG0</accession>
<dbReference type="SUPFAM" id="SSF109709">
    <property type="entry name" value="KorB DNA-binding domain-like"/>
    <property type="match status" value="1"/>
</dbReference>